<comment type="caution">
    <text evidence="1">The sequence shown here is derived from an EMBL/GenBank/DDBJ whole genome shotgun (WGS) entry which is preliminary data.</text>
</comment>
<dbReference type="EMBL" id="JAYMGO010000022">
    <property type="protein sequence ID" value="KAL1250894.1"/>
    <property type="molecule type" value="Genomic_DNA"/>
</dbReference>
<evidence type="ECO:0000313" key="1">
    <source>
        <dbReference type="EMBL" id="KAL1250894.1"/>
    </source>
</evidence>
<reference evidence="1 2" key="1">
    <citation type="submission" date="2023-09" db="EMBL/GenBank/DDBJ databases">
        <authorList>
            <person name="Wang M."/>
        </authorList>
    </citation>
    <scope>NUCLEOTIDE SEQUENCE [LARGE SCALE GENOMIC DNA]</scope>
    <source>
        <strain evidence="1">GT-2023</strain>
        <tissue evidence="1">Liver</tissue>
    </source>
</reference>
<keyword evidence="2" id="KW-1185">Reference proteome</keyword>
<organism evidence="1 2">
    <name type="scientific">Cirrhinus molitorella</name>
    <name type="common">mud carp</name>
    <dbReference type="NCBI Taxonomy" id="172907"/>
    <lineage>
        <taxon>Eukaryota</taxon>
        <taxon>Metazoa</taxon>
        <taxon>Chordata</taxon>
        <taxon>Craniata</taxon>
        <taxon>Vertebrata</taxon>
        <taxon>Euteleostomi</taxon>
        <taxon>Actinopterygii</taxon>
        <taxon>Neopterygii</taxon>
        <taxon>Teleostei</taxon>
        <taxon>Ostariophysi</taxon>
        <taxon>Cypriniformes</taxon>
        <taxon>Cyprinidae</taxon>
        <taxon>Labeoninae</taxon>
        <taxon>Labeonini</taxon>
        <taxon>Cirrhinus</taxon>
    </lineage>
</organism>
<evidence type="ECO:0000313" key="2">
    <source>
        <dbReference type="Proteomes" id="UP001558613"/>
    </source>
</evidence>
<protein>
    <submittedName>
        <fullName evidence="1">Uncharacterized protein</fullName>
    </submittedName>
</protein>
<dbReference type="Proteomes" id="UP001558613">
    <property type="component" value="Unassembled WGS sequence"/>
</dbReference>
<sequence>MLPYGRAAARDQTTHISRLKSSRLMGTRVAGDVLAEPKGTNALRLTDVRWSFLSGRLLTDACVQEDEIPT</sequence>
<name>A0ABR3LDC4_9TELE</name>
<proteinExistence type="predicted"/>
<gene>
    <name evidence="1" type="ORF">QQF64_018690</name>
</gene>
<accession>A0ABR3LDC4</accession>